<evidence type="ECO:0000256" key="12">
    <source>
        <dbReference type="SAM" id="SignalP"/>
    </source>
</evidence>
<feature type="signal peptide" evidence="12">
    <location>
        <begin position="1"/>
        <end position="18"/>
    </location>
</feature>
<dbReference type="InterPro" id="IPR018086">
    <property type="entry name" value="NADH_UbQ_OxRdtase_su1_CS"/>
</dbReference>
<keyword evidence="5 9" id="KW-0812">Transmembrane</keyword>
<dbReference type="PANTHER" id="PTHR11432:SF3">
    <property type="entry name" value="NADH-UBIQUINONE OXIDOREDUCTASE CHAIN 1"/>
    <property type="match status" value="1"/>
</dbReference>
<feature type="transmembrane region" description="Helical" evidence="11">
    <location>
        <begin position="102"/>
        <end position="125"/>
    </location>
</feature>
<comment type="catalytic activity">
    <reaction evidence="10">
        <text>a ubiquinone + NADH + 5 H(+)(in) = a ubiquinol + NAD(+) + 4 H(+)(out)</text>
        <dbReference type="Rhea" id="RHEA:29091"/>
        <dbReference type="Rhea" id="RHEA-COMP:9565"/>
        <dbReference type="Rhea" id="RHEA-COMP:9566"/>
        <dbReference type="ChEBI" id="CHEBI:15378"/>
        <dbReference type="ChEBI" id="CHEBI:16389"/>
        <dbReference type="ChEBI" id="CHEBI:17976"/>
        <dbReference type="ChEBI" id="CHEBI:57540"/>
        <dbReference type="ChEBI" id="CHEBI:57945"/>
        <dbReference type="EC" id="7.1.1.2"/>
    </reaction>
</comment>
<feature type="transmembrane region" description="Helical" evidence="11">
    <location>
        <begin position="209"/>
        <end position="228"/>
    </location>
</feature>
<dbReference type="EMBL" id="JN786332">
    <property type="protein sequence ID" value="AET08655.1"/>
    <property type="molecule type" value="Genomic_DNA"/>
</dbReference>
<organism evidence="13">
    <name type="scientific">Contracaecum osculatum B sensu Nascetti et al.</name>
    <name type="common">1993</name>
    <dbReference type="NCBI Taxonomy" id="999747"/>
    <lineage>
        <taxon>Eukaryota</taxon>
        <taxon>Metazoa</taxon>
        <taxon>Ecdysozoa</taxon>
        <taxon>Nematoda</taxon>
        <taxon>Chromadorea</taxon>
        <taxon>Rhabditida</taxon>
        <taxon>Spirurina</taxon>
        <taxon>Ascaridomorpha</taxon>
        <taxon>Ascaridoidea</taxon>
        <taxon>Anisakidae</taxon>
        <taxon>Contracaecum</taxon>
    </lineage>
</organism>
<feature type="transmembrane region" description="Helical" evidence="11">
    <location>
        <begin position="170"/>
        <end position="188"/>
    </location>
</feature>
<feature type="transmembrane region" description="Helical" evidence="11">
    <location>
        <begin position="71"/>
        <end position="90"/>
    </location>
</feature>
<evidence type="ECO:0000256" key="11">
    <source>
        <dbReference type="SAM" id="Phobius"/>
    </source>
</evidence>
<evidence type="ECO:0000256" key="7">
    <source>
        <dbReference type="ARBA" id="ARBA00023075"/>
    </source>
</evidence>
<evidence type="ECO:0000256" key="10">
    <source>
        <dbReference type="RuleBase" id="RU000473"/>
    </source>
</evidence>
<dbReference type="PANTHER" id="PTHR11432">
    <property type="entry name" value="NADH DEHYDROGENASE SUBUNIT 1"/>
    <property type="match status" value="1"/>
</dbReference>
<evidence type="ECO:0000256" key="6">
    <source>
        <dbReference type="ARBA" id="ARBA00022989"/>
    </source>
</evidence>
<evidence type="ECO:0000256" key="8">
    <source>
        <dbReference type="ARBA" id="ARBA00023136"/>
    </source>
</evidence>
<reference evidence="13" key="1">
    <citation type="submission" date="2011-09" db="EMBL/GenBank/DDBJ databases">
        <title>The mitochondrial genomes of the Arctic Contracaecum osculatum complex (Nematoda: Secernentea).</title>
        <authorList>
            <person name="Dzido J."/>
            <person name="Kijewska A."/>
            <person name="Rokicki J."/>
        </authorList>
    </citation>
    <scope>NUCLEOTIDE SEQUENCE</scope>
    <source>
        <strain evidence="13">116.1</strain>
    </source>
</reference>
<dbReference type="PROSITE" id="PS00667">
    <property type="entry name" value="COMPLEX1_ND1_1"/>
    <property type="match status" value="1"/>
</dbReference>
<name>A0A0A6Z406_9BILA</name>
<geneLocation type="mitochondrion" evidence="13"/>
<comment type="similarity">
    <text evidence="2 9">Belongs to the complex I subunit 1 family.</text>
</comment>
<evidence type="ECO:0000256" key="3">
    <source>
        <dbReference type="ARBA" id="ARBA00021009"/>
    </source>
</evidence>
<dbReference type="GO" id="GO:0005743">
    <property type="term" value="C:mitochondrial inner membrane"/>
    <property type="evidence" value="ECO:0007669"/>
    <property type="project" value="UniProtKB-SubCell"/>
</dbReference>
<evidence type="ECO:0000256" key="2">
    <source>
        <dbReference type="ARBA" id="ARBA00010535"/>
    </source>
</evidence>
<feature type="chain" id="PRO_5002024681" description="NADH-ubiquinone oxidoreductase chain 1" evidence="12">
    <location>
        <begin position="19"/>
        <end position="290"/>
    </location>
</feature>
<feature type="transmembrane region" description="Helical" evidence="11">
    <location>
        <begin position="270"/>
        <end position="289"/>
    </location>
</feature>
<evidence type="ECO:0000256" key="4">
    <source>
        <dbReference type="ARBA" id="ARBA00022448"/>
    </source>
</evidence>
<keyword evidence="12" id="KW-0732">Signal</keyword>
<dbReference type="GO" id="GO:0008137">
    <property type="term" value="F:NADH dehydrogenase (ubiquinone) activity"/>
    <property type="evidence" value="ECO:0007669"/>
    <property type="project" value="UniProtKB-EC"/>
</dbReference>
<dbReference type="Pfam" id="PF00146">
    <property type="entry name" value="NADHdh"/>
    <property type="match status" value="1"/>
</dbReference>
<keyword evidence="10 13" id="KW-0496">Mitochondrion</keyword>
<keyword evidence="8 11" id="KW-0472">Membrane</keyword>
<feature type="transmembrane region" description="Helical" evidence="11">
    <location>
        <begin position="234"/>
        <end position="258"/>
    </location>
</feature>
<protein>
    <recommendedName>
        <fullName evidence="3 10">NADH-ubiquinone oxidoreductase chain 1</fullName>
        <ecNumber evidence="10">7.1.1.2</ecNumber>
    </recommendedName>
</protein>
<evidence type="ECO:0000256" key="9">
    <source>
        <dbReference type="RuleBase" id="RU000471"/>
    </source>
</evidence>
<dbReference type="GO" id="GO:0003954">
    <property type="term" value="F:NADH dehydrogenase activity"/>
    <property type="evidence" value="ECO:0007669"/>
    <property type="project" value="TreeGrafter"/>
</dbReference>
<keyword evidence="7 10" id="KW-0830">Ubiquinone</keyword>
<dbReference type="InterPro" id="IPR001694">
    <property type="entry name" value="NADH_UbQ_OxRdtase_su1/FPO"/>
</dbReference>
<gene>
    <name evidence="13" type="primary">ND1</name>
</gene>
<dbReference type="PROSITE" id="PS00668">
    <property type="entry name" value="COMPLEX1_ND1_2"/>
    <property type="match status" value="1"/>
</dbReference>
<proteinExistence type="inferred from homology"/>
<keyword evidence="9" id="KW-0520">NAD</keyword>
<dbReference type="GO" id="GO:0009060">
    <property type="term" value="P:aerobic respiration"/>
    <property type="evidence" value="ECO:0007669"/>
    <property type="project" value="TreeGrafter"/>
</dbReference>
<keyword evidence="6 11" id="KW-1133">Transmembrane helix</keyword>
<sequence length="290" mass="33494">MIIMLIHVILLMVYVVQAIAFVTLYERHLLGGSQQRIGPNKVSFMGVVQAIFDGIKLLKKEQLTPLNSAEISFILVPGVFFTVMYLEWFVLPYFYDFMTFEFAIMFFLCLIGFSVYTTLVSGAVSKSKYGMIGAIRASSQSISYEIAFSLYLLVVIIHINMFYFYSFFNLSLLVIYLPFLFMVLAELNRAPFDFAEGESELVSGYNVEYSSVAFVLLFLGEYGALLFFSTLTSVLFFDFSFVVIYLMFSVLIFIRSAYPRFRYDLMMSFFWFKLLPVSLIFLGYFVVIFL</sequence>
<evidence type="ECO:0000313" key="13">
    <source>
        <dbReference type="EMBL" id="AET08655.1"/>
    </source>
</evidence>
<dbReference type="EC" id="7.1.1.2" evidence="10"/>
<dbReference type="AlphaFoldDB" id="A0A0A6Z406"/>
<keyword evidence="4" id="KW-0813">Transport</keyword>
<accession>A0A0A6Z406</accession>
<comment type="subcellular location">
    <subcellularLocation>
        <location evidence="1">Membrane</location>
        <topology evidence="1">Multi-pass membrane protein</topology>
    </subcellularLocation>
    <subcellularLocation>
        <location evidence="9">Mitochondrion inner membrane</location>
        <topology evidence="9">Multi-pass membrane protein</topology>
    </subcellularLocation>
</comment>
<evidence type="ECO:0000256" key="1">
    <source>
        <dbReference type="ARBA" id="ARBA00004141"/>
    </source>
</evidence>
<evidence type="ECO:0000256" key="5">
    <source>
        <dbReference type="ARBA" id="ARBA00022692"/>
    </source>
</evidence>